<keyword evidence="2" id="KW-1185">Reference proteome</keyword>
<sequence length="168" mass="19195">MDSSCVRLQIAGRKVPLVEISLKAFLLRSLKCYSRIAEWRFAHSNRSSRSDRLRRRSCCRNPLSTATKAPKLPCEYQDSWTLGRRKYQAGQFRSPDVEHTAAVSRGKNLSNLPQRHPSIWPGHRRTLRYKSRAATPLQIPAEPCSLTNTRFQVKQTSSMLVEEAMGPI</sequence>
<dbReference type="EMBL" id="MU001700">
    <property type="protein sequence ID" value="KAF2453019.1"/>
    <property type="molecule type" value="Genomic_DNA"/>
</dbReference>
<evidence type="ECO:0000313" key="1">
    <source>
        <dbReference type="EMBL" id="KAF2453019.1"/>
    </source>
</evidence>
<proteinExistence type="predicted"/>
<accession>A0A6A6NMZ8</accession>
<dbReference type="AlphaFoldDB" id="A0A6A6NMZ8"/>
<protein>
    <submittedName>
        <fullName evidence="1">Uncharacterized protein</fullName>
    </submittedName>
</protein>
<evidence type="ECO:0000313" key="2">
    <source>
        <dbReference type="Proteomes" id="UP000799766"/>
    </source>
</evidence>
<organism evidence="1 2">
    <name type="scientific">Lineolata rhizophorae</name>
    <dbReference type="NCBI Taxonomy" id="578093"/>
    <lineage>
        <taxon>Eukaryota</taxon>
        <taxon>Fungi</taxon>
        <taxon>Dikarya</taxon>
        <taxon>Ascomycota</taxon>
        <taxon>Pezizomycotina</taxon>
        <taxon>Dothideomycetes</taxon>
        <taxon>Dothideomycetes incertae sedis</taxon>
        <taxon>Lineolatales</taxon>
        <taxon>Lineolataceae</taxon>
        <taxon>Lineolata</taxon>
    </lineage>
</organism>
<dbReference type="Proteomes" id="UP000799766">
    <property type="component" value="Unassembled WGS sequence"/>
</dbReference>
<reference evidence="1" key="1">
    <citation type="journal article" date="2020" name="Stud. Mycol.">
        <title>101 Dothideomycetes genomes: a test case for predicting lifestyles and emergence of pathogens.</title>
        <authorList>
            <person name="Haridas S."/>
            <person name="Albert R."/>
            <person name="Binder M."/>
            <person name="Bloem J."/>
            <person name="Labutti K."/>
            <person name="Salamov A."/>
            <person name="Andreopoulos B."/>
            <person name="Baker S."/>
            <person name="Barry K."/>
            <person name="Bills G."/>
            <person name="Bluhm B."/>
            <person name="Cannon C."/>
            <person name="Castanera R."/>
            <person name="Culley D."/>
            <person name="Daum C."/>
            <person name="Ezra D."/>
            <person name="Gonzalez J."/>
            <person name="Henrissat B."/>
            <person name="Kuo A."/>
            <person name="Liang C."/>
            <person name="Lipzen A."/>
            <person name="Lutzoni F."/>
            <person name="Magnuson J."/>
            <person name="Mondo S."/>
            <person name="Nolan M."/>
            <person name="Ohm R."/>
            <person name="Pangilinan J."/>
            <person name="Park H.-J."/>
            <person name="Ramirez L."/>
            <person name="Alfaro M."/>
            <person name="Sun H."/>
            <person name="Tritt A."/>
            <person name="Yoshinaga Y."/>
            <person name="Zwiers L.-H."/>
            <person name="Turgeon B."/>
            <person name="Goodwin S."/>
            <person name="Spatafora J."/>
            <person name="Crous P."/>
            <person name="Grigoriev I."/>
        </authorList>
    </citation>
    <scope>NUCLEOTIDE SEQUENCE</scope>
    <source>
        <strain evidence="1">ATCC 16933</strain>
    </source>
</reference>
<name>A0A6A6NMZ8_9PEZI</name>
<gene>
    <name evidence="1" type="ORF">BDY21DRAFT_145097</name>
</gene>